<reference evidence="1" key="1">
    <citation type="submission" date="2020-09" db="EMBL/GenBank/DDBJ databases">
        <title>Genome-Enabled Discovery of Anthraquinone Biosynthesis in Senna tora.</title>
        <authorList>
            <person name="Kang S.-H."/>
            <person name="Pandey R.P."/>
            <person name="Lee C.-M."/>
            <person name="Sim J.-S."/>
            <person name="Jeong J.-T."/>
            <person name="Choi B.-S."/>
            <person name="Jung M."/>
            <person name="Ginzburg D."/>
            <person name="Zhao K."/>
            <person name="Won S.Y."/>
            <person name="Oh T.-J."/>
            <person name="Yu Y."/>
            <person name="Kim N.-H."/>
            <person name="Lee O.R."/>
            <person name="Lee T.-H."/>
            <person name="Bashyal P."/>
            <person name="Kim T.-S."/>
            <person name="Lee W.-H."/>
            <person name="Kawkins C."/>
            <person name="Kim C.-K."/>
            <person name="Kim J.S."/>
            <person name="Ahn B.O."/>
            <person name="Rhee S.Y."/>
            <person name="Sohng J.K."/>
        </authorList>
    </citation>
    <scope>NUCLEOTIDE SEQUENCE</scope>
    <source>
        <tissue evidence="1">Leaf</tissue>
    </source>
</reference>
<keyword evidence="2" id="KW-1185">Reference proteome</keyword>
<protein>
    <submittedName>
        <fullName evidence="1">Protein BPS1, chloroplastic-like</fullName>
    </submittedName>
</protein>
<accession>A0A834TLP3</accession>
<dbReference type="PANTHER" id="PTHR31509">
    <property type="entry name" value="BPS1-LIKE PROTEIN"/>
    <property type="match status" value="1"/>
</dbReference>
<dbReference type="Proteomes" id="UP000634136">
    <property type="component" value="Unassembled WGS sequence"/>
</dbReference>
<comment type="caution">
    <text evidence="1">The sequence shown here is derived from an EMBL/GenBank/DDBJ whole genome shotgun (WGS) entry which is preliminary data.</text>
</comment>
<sequence>MNPTTTYPFLSMPSDPKSPRCFALLPLTHKAFAELVVDIDHPVSRWSPDSVEEYLGYTLRLIELFNSVSSSLSRIGQSRLSLSYGLIKFKKSSSPSHHHHLKGIEIGAGRLKLSPNFGPGEEKSRVSHGKERVIQEAIGELKMIGFWVCGVVLSALSNGDDAKALLELRKAMASGVYSSIDAKISEKMIVLKEVKEINDAVGDLLVVKSSDSDSDAVKAEAAMEVEKKVNGFQKMLDDLSKEVDGVFSKVMTQRNELVDCFRFRKQPHKSVV</sequence>
<name>A0A834TLP3_9FABA</name>
<gene>
    <name evidence="1" type="ORF">G2W53_022752</name>
</gene>
<dbReference type="EMBL" id="JAAIUW010000007">
    <property type="protein sequence ID" value="KAF7824608.1"/>
    <property type="molecule type" value="Genomic_DNA"/>
</dbReference>
<evidence type="ECO:0000313" key="1">
    <source>
        <dbReference type="EMBL" id="KAF7824608.1"/>
    </source>
</evidence>
<proteinExistence type="predicted"/>
<evidence type="ECO:0000313" key="2">
    <source>
        <dbReference type="Proteomes" id="UP000634136"/>
    </source>
</evidence>
<dbReference type="OrthoDB" id="985898at2759"/>
<dbReference type="AlphaFoldDB" id="A0A834TLP3"/>
<organism evidence="1 2">
    <name type="scientific">Senna tora</name>
    <dbReference type="NCBI Taxonomy" id="362788"/>
    <lineage>
        <taxon>Eukaryota</taxon>
        <taxon>Viridiplantae</taxon>
        <taxon>Streptophyta</taxon>
        <taxon>Embryophyta</taxon>
        <taxon>Tracheophyta</taxon>
        <taxon>Spermatophyta</taxon>
        <taxon>Magnoliopsida</taxon>
        <taxon>eudicotyledons</taxon>
        <taxon>Gunneridae</taxon>
        <taxon>Pentapetalae</taxon>
        <taxon>rosids</taxon>
        <taxon>fabids</taxon>
        <taxon>Fabales</taxon>
        <taxon>Fabaceae</taxon>
        <taxon>Caesalpinioideae</taxon>
        <taxon>Cassia clade</taxon>
        <taxon>Senna</taxon>
    </lineage>
</organism>